<name>A0AAE1A7P7_9GAST</name>
<sequence>MNWKCYDCNMTFTNPSLLQKHKARFCIGGMGDPDQLMLRRGLSHAGLIGSKRLQYEKNEPVMVQSYGRPQLPRYNPSNDPKVKQLAESHGRNMENYHSKNRDLERQREGRHREKGIGEMNRENLAERARGVNTEENHRHGSETDVCQICKEYVSHWPLINPEEEIIELRKAGQ</sequence>
<evidence type="ECO:0000313" key="2">
    <source>
        <dbReference type="EMBL" id="KAK3782538.1"/>
    </source>
</evidence>
<proteinExistence type="predicted"/>
<reference evidence="2" key="1">
    <citation type="journal article" date="2023" name="G3 (Bethesda)">
        <title>A reference genome for the long-term kleptoplast-retaining sea slug Elysia crispata morphotype clarki.</title>
        <authorList>
            <person name="Eastman K.E."/>
            <person name="Pendleton A.L."/>
            <person name="Shaikh M.A."/>
            <person name="Suttiyut T."/>
            <person name="Ogas R."/>
            <person name="Tomko P."/>
            <person name="Gavelis G."/>
            <person name="Widhalm J.R."/>
            <person name="Wisecaver J.H."/>
        </authorList>
    </citation>
    <scope>NUCLEOTIDE SEQUENCE</scope>
    <source>
        <strain evidence="2">ECLA1</strain>
    </source>
</reference>
<keyword evidence="3" id="KW-1185">Reference proteome</keyword>
<organism evidence="2 3">
    <name type="scientific">Elysia crispata</name>
    <name type="common">lettuce slug</name>
    <dbReference type="NCBI Taxonomy" id="231223"/>
    <lineage>
        <taxon>Eukaryota</taxon>
        <taxon>Metazoa</taxon>
        <taxon>Spiralia</taxon>
        <taxon>Lophotrochozoa</taxon>
        <taxon>Mollusca</taxon>
        <taxon>Gastropoda</taxon>
        <taxon>Heterobranchia</taxon>
        <taxon>Euthyneura</taxon>
        <taxon>Panpulmonata</taxon>
        <taxon>Sacoglossa</taxon>
        <taxon>Placobranchoidea</taxon>
        <taxon>Plakobranchidae</taxon>
        <taxon>Elysia</taxon>
    </lineage>
</organism>
<dbReference type="Proteomes" id="UP001283361">
    <property type="component" value="Unassembled WGS sequence"/>
</dbReference>
<dbReference type="EMBL" id="JAWDGP010002498">
    <property type="protein sequence ID" value="KAK3782538.1"/>
    <property type="molecule type" value="Genomic_DNA"/>
</dbReference>
<feature type="compositionally biased region" description="Basic and acidic residues" evidence="1">
    <location>
        <begin position="80"/>
        <end position="110"/>
    </location>
</feature>
<accession>A0AAE1A7P7</accession>
<comment type="caution">
    <text evidence="2">The sequence shown here is derived from an EMBL/GenBank/DDBJ whole genome shotgun (WGS) entry which is preliminary data.</text>
</comment>
<protein>
    <submittedName>
        <fullName evidence="2">Uncharacterized protein</fullName>
    </submittedName>
</protein>
<evidence type="ECO:0000256" key="1">
    <source>
        <dbReference type="SAM" id="MobiDB-lite"/>
    </source>
</evidence>
<dbReference type="AlphaFoldDB" id="A0AAE1A7P7"/>
<evidence type="ECO:0000313" key="3">
    <source>
        <dbReference type="Proteomes" id="UP001283361"/>
    </source>
</evidence>
<feature type="region of interest" description="Disordered" evidence="1">
    <location>
        <begin position="67"/>
        <end position="110"/>
    </location>
</feature>
<gene>
    <name evidence="2" type="ORF">RRG08_061768</name>
</gene>